<feature type="transmembrane region" description="Helical" evidence="1">
    <location>
        <begin position="114"/>
        <end position="134"/>
    </location>
</feature>
<reference evidence="3" key="1">
    <citation type="journal article" date="2016" name="Syst. Appl. Microbiol.">
        <title>Thermococcus piezophilus sp. nov., a novel hyperthermophilic and piezophilic archaeon with a broad pressure range for growth, isolated from a deepest hydrothermal vent at the Mid-Cayman Rise.</title>
        <authorList>
            <person name="Dalmasso C."/>
            <person name="Oger P."/>
            <person name="Selva G."/>
            <person name="Courtine D."/>
            <person name="L'Haridon S."/>
            <person name="Garlaschelli A."/>
            <person name="Roussel E."/>
            <person name="Miyazaki J."/>
            <person name="Reveillaud J."/>
            <person name="Jebbar M."/>
            <person name="Takai K."/>
            <person name="Maignien L."/>
            <person name="Alain K."/>
        </authorList>
    </citation>
    <scope>NUCLEOTIDE SEQUENCE [LARGE SCALE GENOMIC DNA]</scope>
    <source>
        <strain evidence="3">CDGS</strain>
    </source>
</reference>
<dbReference type="OrthoDB" id="102597at2157"/>
<gene>
    <name evidence="2" type="ORF">A7C91_01785</name>
</gene>
<feature type="transmembrane region" description="Helical" evidence="1">
    <location>
        <begin position="43"/>
        <end position="72"/>
    </location>
</feature>
<feature type="transmembrane region" description="Helical" evidence="1">
    <location>
        <begin position="12"/>
        <end position="31"/>
    </location>
</feature>
<evidence type="ECO:0000256" key="1">
    <source>
        <dbReference type="SAM" id="Phobius"/>
    </source>
</evidence>
<dbReference type="EMBL" id="CP015520">
    <property type="protein sequence ID" value="ANF22059.1"/>
    <property type="molecule type" value="Genomic_DNA"/>
</dbReference>
<proteinExistence type="predicted"/>
<dbReference type="RefSeq" id="WP_068664382.1">
    <property type="nucleotide sequence ID" value="NZ_CP015520.1"/>
</dbReference>
<accession>A0A172WFB4</accession>
<keyword evidence="1" id="KW-0812">Transmembrane</keyword>
<organism evidence="2 3">
    <name type="scientific">Thermococcus piezophilus</name>
    <dbReference type="NCBI Taxonomy" id="1712654"/>
    <lineage>
        <taxon>Archaea</taxon>
        <taxon>Methanobacteriati</taxon>
        <taxon>Methanobacteriota</taxon>
        <taxon>Thermococci</taxon>
        <taxon>Thermococcales</taxon>
        <taxon>Thermococcaceae</taxon>
        <taxon>Thermococcus</taxon>
    </lineage>
</organism>
<keyword evidence="1" id="KW-1133">Transmembrane helix</keyword>
<feature type="transmembrane region" description="Helical" evidence="1">
    <location>
        <begin position="140"/>
        <end position="164"/>
    </location>
</feature>
<protein>
    <submittedName>
        <fullName evidence="2">Uncharacterized protein</fullName>
    </submittedName>
</protein>
<sequence length="234" mass="25357">MYSASLAQASNHGIILSVLIVAVALGAYFMLSRRAEILGASMIILIMAFVAKDYYHIVYVAGGMLFLALLMYMTDFDEGTIRGSFFYAGIGLFVGLILYYLMPVTIPGNIDKTFLIALVPATVIVIIEGFRGGFTYDSEAAIAIITAFAVSFFLVSVVGVTHLIWGIGFMVAGILFEYFIGGFVATTSFIAGLIIWLDDVVGYSVYNQNQHALALLLPIGLVLIGIFLVLQWGD</sequence>
<dbReference type="KEGG" id="tpie:A7C91_01785"/>
<dbReference type="Proteomes" id="UP000076969">
    <property type="component" value="Chromosome"/>
</dbReference>
<dbReference type="AlphaFoldDB" id="A0A172WFB4"/>
<name>A0A172WFB4_9EURY</name>
<feature type="transmembrane region" description="Helical" evidence="1">
    <location>
        <begin position="176"/>
        <end position="197"/>
    </location>
</feature>
<evidence type="ECO:0000313" key="3">
    <source>
        <dbReference type="Proteomes" id="UP000076969"/>
    </source>
</evidence>
<keyword evidence="3" id="KW-1185">Reference proteome</keyword>
<dbReference type="GeneID" id="28494885"/>
<feature type="transmembrane region" description="Helical" evidence="1">
    <location>
        <begin position="84"/>
        <end position="102"/>
    </location>
</feature>
<feature type="transmembrane region" description="Helical" evidence="1">
    <location>
        <begin position="212"/>
        <end position="230"/>
    </location>
</feature>
<evidence type="ECO:0000313" key="2">
    <source>
        <dbReference type="EMBL" id="ANF22059.1"/>
    </source>
</evidence>
<dbReference type="STRING" id="1712654.A7C91_01785"/>
<keyword evidence="1" id="KW-0472">Membrane</keyword>